<proteinExistence type="predicted"/>
<dbReference type="EMBL" id="AP017378">
    <property type="protein sequence ID" value="BBD09987.1"/>
    <property type="molecule type" value="Genomic_DNA"/>
</dbReference>
<gene>
    <name evidence="3" type="ORF">DFE_3261</name>
</gene>
<name>A0A2Z6B3A7_9BACT</name>
<dbReference type="Proteomes" id="UP000269883">
    <property type="component" value="Chromosome"/>
</dbReference>
<dbReference type="InterPro" id="IPR036779">
    <property type="entry name" value="LysM_dom_sf"/>
</dbReference>
<dbReference type="CDD" id="cd00118">
    <property type="entry name" value="LysM"/>
    <property type="match status" value="1"/>
</dbReference>
<dbReference type="Gene3D" id="3.10.350.10">
    <property type="entry name" value="LysM domain"/>
    <property type="match status" value="1"/>
</dbReference>
<keyword evidence="1" id="KW-0732">Signal</keyword>
<dbReference type="SMART" id="SM00257">
    <property type="entry name" value="LysM"/>
    <property type="match status" value="1"/>
</dbReference>
<feature type="domain" description="LysM" evidence="2">
    <location>
        <begin position="147"/>
        <end position="194"/>
    </location>
</feature>
<feature type="signal peptide" evidence="1">
    <location>
        <begin position="1"/>
        <end position="22"/>
    </location>
</feature>
<reference evidence="3 4" key="1">
    <citation type="journal article" date="2018" name="Sci. Adv.">
        <title>Multi-heme cytochromes provide a pathway for survival in energy-limited environments.</title>
        <authorList>
            <person name="Deng X."/>
            <person name="Dohmae N."/>
            <person name="Nealson K.H."/>
            <person name="Hashimoto K."/>
            <person name="Okamoto A."/>
        </authorList>
    </citation>
    <scope>NUCLEOTIDE SEQUENCE [LARGE SCALE GENOMIC DNA]</scope>
    <source>
        <strain evidence="3 4">IS5</strain>
    </source>
</reference>
<accession>A0A2Z6B3A7</accession>
<feature type="chain" id="PRO_5016465473" evidence="1">
    <location>
        <begin position="23"/>
        <end position="391"/>
    </location>
</feature>
<keyword evidence="4" id="KW-1185">Reference proteome</keyword>
<evidence type="ECO:0000256" key="1">
    <source>
        <dbReference type="SAM" id="SignalP"/>
    </source>
</evidence>
<dbReference type="Gene3D" id="1.25.40.10">
    <property type="entry name" value="Tetratricopeptide repeat domain"/>
    <property type="match status" value="2"/>
</dbReference>
<dbReference type="AlphaFoldDB" id="A0A2Z6B3A7"/>
<dbReference type="KEGG" id="dfl:DFE_3261"/>
<dbReference type="Pfam" id="PF01476">
    <property type="entry name" value="LysM"/>
    <property type="match status" value="1"/>
</dbReference>
<evidence type="ECO:0000313" key="4">
    <source>
        <dbReference type="Proteomes" id="UP000269883"/>
    </source>
</evidence>
<dbReference type="InterPro" id="IPR011990">
    <property type="entry name" value="TPR-like_helical_dom_sf"/>
</dbReference>
<sequence length="391" mass="42936">MKAVIFTLIMTLAALLSMPMQADADLVDEVKAIATLEQDDPFELIAPLVLEKAKAAQAEGDLLAALELYRLAVTINRGDRESLRLAREIKKDLNAKAKAQFDRGQAKFEAGNKDGARAELLASLHLDPDNTMALPYLKDGYNPPVLQDYTVEEGDTLRRIAEKIYGNPGGELLLTRINNLSIVDTLNPGDILKTPVLNKKLTRRLHAAASPKKKDQIGKNGSTIVVAIQEPAASSMYEEDLGMAEAGSADALLVMAKLQFGNGLYETAVSMTDEILSANPDNADAREVRNESYYRLASKLWTEGSASEAMRSLIRLPKGYKDSGKLRKHVEGKLAADSEPLYLSGVKHFLNEDLEKAVEQWELTLQVNPFHGKARTDLEKARKLLEAVRGL</sequence>
<dbReference type="RefSeq" id="WP_126380973.1">
    <property type="nucleotide sequence ID" value="NZ_AP017378.1"/>
</dbReference>
<dbReference type="InterPro" id="IPR019734">
    <property type="entry name" value="TPR_rpt"/>
</dbReference>
<dbReference type="InterPro" id="IPR018392">
    <property type="entry name" value="LysM"/>
</dbReference>
<dbReference type="SUPFAM" id="SSF48452">
    <property type="entry name" value="TPR-like"/>
    <property type="match status" value="1"/>
</dbReference>
<dbReference type="SMART" id="SM00028">
    <property type="entry name" value="TPR"/>
    <property type="match status" value="4"/>
</dbReference>
<evidence type="ECO:0000313" key="3">
    <source>
        <dbReference type="EMBL" id="BBD09987.1"/>
    </source>
</evidence>
<evidence type="ECO:0000259" key="2">
    <source>
        <dbReference type="PROSITE" id="PS51782"/>
    </source>
</evidence>
<dbReference type="OrthoDB" id="5414870at2"/>
<organism evidence="3 4">
    <name type="scientific">Desulfovibrio ferrophilus</name>
    <dbReference type="NCBI Taxonomy" id="241368"/>
    <lineage>
        <taxon>Bacteria</taxon>
        <taxon>Pseudomonadati</taxon>
        <taxon>Thermodesulfobacteriota</taxon>
        <taxon>Desulfovibrionia</taxon>
        <taxon>Desulfovibrionales</taxon>
        <taxon>Desulfovibrionaceae</taxon>
        <taxon>Desulfovibrio</taxon>
    </lineage>
</organism>
<protein>
    <submittedName>
        <fullName evidence="3">Peptidoglycan-binding lysin domain protein</fullName>
    </submittedName>
</protein>
<dbReference type="PROSITE" id="PS51782">
    <property type="entry name" value="LYSM"/>
    <property type="match status" value="1"/>
</dbReference>